<evidence type="ECO:0000259" key="3">
    <source>
        <dbReference type="Pfam" id="PF18087"/>
    </source>
</evidence>
<evidence type="ECO:0000256" key="2">
    <source>
        <dbReference type="SAM" id="MobiDB-lite"/>
    </source>
</evidence>
<dbReference type="Pfam" id="PF18087">
    <property type="entry name" value="RuBisCo_chap_C"/>
    <property type="match status" value="1"/>
</dbReference>
<dbReference type="EMBL" id="JBFOLK010000003">
    <property type="protein sequence ID" value="KAL2526091.1"/>
    <property type="molecule type" value="Genomic_DNA"/>
</dbReference>
<dbReference type="GO" id="GO:0110102">
    <property type="term" value="P:ribulose bisphosphate carboxylase complex assembly"/>
    <property type="evidence" value="ECO:0007669"/>
    <property type="project" value="UniProtKB-ARBA"/>
</dbReference>
<accession>A0ABD1UM04</accession>
<evidence type="ECO:0000259" key="5">
    <source>
        <dbReference type="Pfam" id="PF18579"/>
    </source>
</evidence>
<dbReference type="InterPro" id="IPR040858">
    <property type="entry name" value="Raf1_C"/>
</dbReference>
<dbReference type="PANTHER" id="PTHR35299:SF3">
    <property type="entry name" value="RUBISCO ACCUMULATION FACTOR 1.2, CHLOROPLASTIC"/>
    <property type="match status" value="1"/>
</dbReference>
<feature type="compositionally biased region" description="Low complexity" evidence="2">
    <location>
        <begin position="51"/>
        <end position="65"/>
    </location>
</feature>
<feature type="domain" description="Rubisco accumulation factor 1 C-terminal" evidence="3">
    <location>
        <begin position="284"/>
        <end position="441"/>
    </location>
</feature>
<evidence type="ECO:0000259" key="4">
    <source>
        <dbReference type="Pfam" id="PF18578"/>
    </source>
</evidence>
<evidence type="ECO:0000313" key="6">
    <source>
        <dbReference type="EMBL" id="KAL2526091.1"/>
    </source>
</evidence>
<dbReference type="PANTHER" id="PTHR35299">
    <property type="entry name" value="RUBISCO ACCUMULATION FACTOR 1"/>
    <property type="match status" value="1"/>
</dbReference>
<keyword evidence="1" id="KW-0143">Chaperone</keyword>
<dbReference type="InterPro" id="IPR040781">
    <property type="entry name" value="Raf1_HTH"/>
</dbReference>
<dbReference type="Pfam" id="PF18579">
    <property type="entry name" value="Raf1_HTH"/>
    <property type="match status" value="1"/>
</dbReference>
<reference evidence="7" key="1">
    <citation type="submission" date="2024-07" db="EMBL/GenBank/DDBJ databases">
        <title>Two chromosome-level genome assemblies of Korean endemic species Abeliophyllum distichum and Forsythia ovata (Oleaceae).</title>
        <authorList>
            <person name="Jang H."/>
        </authorList>
    </citation>
    <scope>NUCLEOTIDE SEQUENCE [LARGE SCALE GENOMIC DNA]</scope>
</reference>
<dbReference type="AlphaFoldDB" id="A0ABD1UM04"/>
<dbReference type="InterPro" id="IPR037494">
    <property type="entry name" value="RAF1"/>
</dbReference>
<feature type="region of interest" description="Disordered" evidence="2">
    <location>
        <begin position="51"/>
        <end position="74"/>
    </location>
</feature>
<dbReference type="Proteomes" id="UP001604336">
    <property type="component" value="Unassembled WGS sequence"/>
</dbReference>
<feature type="domain" description="Rubisco accumulation factor 1 helix turn helix" evidence="5">
    <location>
        <begin position="81"/>
        <end position="141"/>
    </location>
</feature>
<dbReference type="InterPro" id="IPR041358">
    <property type="entry name" value="Raf1_N"/>
</dbReference>
<name>A0ABD1UM04_9LAMI</name>
<proteinExistence type="predicted"/>
<sequence length="454" mass="50181">MFSLTVNTPKPLSFLISTPFLPTRHHSLLSINPQKLSSPKSLSISALILPPSSSSSPQKQQLYQPFRPPPSPLPHKYRSLDTNARMEILINRMGLWYEYAPLIPSLTQEGFTSATLEEITGIPSSEQNRLVVASQVRESLVESTDSDTVSYFDPPGYSELLYEIRLLNNQQRASAARFIKAQKFDGKETQELAKAMKDFPRRYGDRGWESFNRNSPGDCLGFMYFRQAQEHKTASSPELSKAALERALQVVESDKAKKKVEEELERKGGEGGEGDVDSDGLVRVPVVRMAMGEVAESTVVAILPVCKAEGREIELEAAPWECGMGGEFGVLEAEKGWTRWVVLPGWEPVATLKRGGVAVLFPKAKGVLAWKGKKRETDEEILVVADRGRTEVAADDGFYLVVSGGNGSGEEGLKVEKGVKLKEMGVEESLGTVVLVVRPPREEIEDQLADDDWE</sequence>
<dbReference type="Pfam" id="PF18578">
    <property type="entry name" value="Raf1_N"/>
    <property type="match status" value="1"/>
</dbReference>
<gene>
    <name evidence="6" type="ORF">Adt_11145</name>
</gene>
<evidence type="ECO:0000313" key="7">
    <source>
        <dbReference type="Proteomes" id="UP001604336"/>
    </source>
</evidence>
<organism evidence="6 7">
    <name type="scientific">Abeliophyllum distichum</name>
    <dbReference type="NCBI Taxonomy" id="126358"/>
    <lineage>
        <taxon>Eukaryota</taxon>
        <taxon>Viridiplantae</taxon>
        <taxon>Streptophyta</taxon>
        <taxon>Embryophyta</taxon>
        <taxon>Tracheophyta</taxon>
        <taxon>Spermatophyta</taxon>
        <taxon>Magnoliopsida</taxon>
        <taxon>eudicotyledons</taxon>
        <taxon>Gunneridae</taxon>
        <taxon>Pentapetalae</taxon>
        <taxon>asterids</taxon>
        <taxon>lamiids</taxon>
        <taxon>Lamiales</taxon>
        <taxon>Oleaceae</taxon>
        <taxon>Forsythieae</taxon>
        <taxon>Abeliophyllum</taxon>
    </lineage>
</organism>
<feature type="domain" description="Rubisco accumulation factor 1 alpha-helical" evidence="4">
    <location>
        <begin position="157"/>
        <end position="264"/>
    </location>
</feature>
<keyword evidence="7" id="KW-1185">Reference proteome</keyword>
<comment type="caution">
    <text evidence="6">The sequence shown here is derived from an EMBL/GenBank/DDBJ whole genome shotgun (WGS) entry which is preliminary data.</text>
</comment>
<protein>
    <submittedName>
        <fullName evidence="6">Rubisco accumulation factor 2</fullName>
    </submittedName>
</protein>
<evidence type="ECO:0000256" key="1">
    <source>
        <dbReference type="ARBA" id="ARBA00023186"/>
    </source>
</evidence>